<dbReference type="Proteomes" id="UP001166286">
    <property type="component" value="Unassembled WGS sequence"/>
</dbReference>
<gene>
    <name evidence="2" type="ORF">JMJ35_002462</name>
</gene>
<proteinExistence type="predicted"/>
<evidence type="ECO:0000256" key="1">
    <source>
        <dbReference type="SAM" id="MobiDB-lite"/>
    </source>
</evidence>
<dbReference type="AlphaFoldDB" id="A0AA39V3V3"/>
<organism evidence="2 3">
    <name type="scientific">Cladonia borealis</name>
    <dbReference type="NCBI Taxonomy" id="184061"/>
    <lineage>
        <taxon>Eukaryota</taxon>
        <taxon>Fungi</taxon>
        <taxon>Dikarya</taxon>
        <taxon>Ascomycota</taxon>
        <taxon>Pezizomycotina</taxon>
        <taxon>Lecanoromycetes</taxon>
        <taxon>OSLEUM clade</taxon>
        <taxon>Lecanoromycetidae</taxon>
        <taxon>Lecanorales</taxon>
        <taxon>Lecanorineae</taxon>
        <taxon>Cladoniaceae</taxon>
        <taxon>Cladonia</taxon>
    </lineage>
</organism>
<name>A0AA39V3V3_9LECA</name>
<comment type="caution">
    <text evidence="2">The sequence shown here is derived from an EMBL/GenBank/DDBJ whole genome shotgun (WGS) entry which is preliminary data.</text>
</comment>
<protein>
    <submittedName>
        <fullName evidence="2">Uncharacterized protein</fullName>
    </submittedName>
</protein>
<keyword evidence="3" id="KW-1185">Reference proteome</keyword>
<dbReference type="EMBL" id="JAFEKC020000004">
    <property type="protein sequence ID" value="KAK0515083.1"/>
    <property type="molecule type" value="Genomic_DNA"/>
</dbReference>
<evidence type="ECO:0000313" key="3">
    <source>
        <dbReference type="Proteomes" id="UP001166286"/>
    </source>
</evidence>
<feature type="region of interest" description="Disordered" evidence="1">
    <location>
        <begin position="86"/>
        <end position="115"/>
    </location>
</feature>
<sequence>MLIVLVERNGAGTTKCLESQREEHKSRKQSVVLPVFRDLFTLSKSLPILVPKTIGGGGIDWIEEEPDSYHGPSSCHSQVYSIDNQRSDGIRGHSEDHRTAWEAHDARYDASSEVS</sequence>
<evidence type="ECO:0000313" key="2">
    <source>
        <dbReference type="EMBL" id="KAK0515083.1"/>
    </source>
</evidence>
<accession>A0AA39V3V3</accession>
<reference evidence="2" key="1">
    <citation type="submission" date="2023-03" db="EMBL/GenBank/DDBJ databases">
        <title>Complete genome of Cladonia borealis.</title>
        <authorList>
            <person name="Park H."/>
        </authorList>
    </citation>
    <scope>NUCLEOTIDE SEQUENCE</scope>
    <source>
        <strain evidence="2">ANT050790</strain>
    </source>
</reference>